<evidence type="ECO:0000256" key="2">
    <source>
        <dbReference type="ARBA" id="ARBA00005551"/>
    </source>
</evidence>
<feature type="transmembrane region" description="Helical" evidence="7">
    <location>
        <begin position="191"/>
        <end position="209"/>
    </location>
</feature>
<organism evidence="10 11">
    <name type="scientific">Parvibium lacunae</name>
    <dbReference type="NCBI Taxonomy" id="1888893"/>
    <lineage>
        <taxon>Bacteria</taxon>
        <taxon>Pseudomonadati</taxon>
        <taxon>Pseudomonadota</taxon>
        <taxon>Betaproteobacteria</taxon>
        <taxon>Burkholderiales</taxon>
        <taxon>Alcaligenaceae</taxon>
        <taxon>Parvibium</taxon>
    </lineage>
</organism>
<dbReference type="InterPro" id="IPR036291">
    <property type="entry name" value="NAD(P)-bd_dom_sf"/>
</dbReference>
<dbReference type="SUPFAM" id="SSF51735">
    <property type="entry name" value="NAD(P)-binding Rossmann-fold domains"/>
    <property type="match status" value="1"/>
</dbReference>
<keyword evidence="5 7" id="KW-1133">Transmembrane helix</keyword>
<dbReference type="Gene3D" id="3.40.50.720">
    <property type="entry name" value="NAD(P)-binding Rossmann-like Domain"/>
    <property type="match status" value="1"/>
</dbReference>
<evidence type="ECO:0000256" key="7">
    <source>
        <dbReference type="SAM" id="Phobius"/>
    </source>
</evidence>
<dbReference type="GO" id="GO:0016020">
    <property type="term" value="C:membrane"/>
    <property type="evidence" value="ECO:0007669"/>
    <property type="project" value="UniProtKB-SubCell"/>
</dbReference>
<dbReference type="Gene3D" id="1.20.1530.20">
    <property type="match status" value="1"/>
</dbReference>
<dbReference type="OrthoDB" id="9781411at2"/>
<feature type="transmembrane region" description="Helical" evidence="7">
    <location>
        <begin position="149"/>
        <end position="171"/>
    </location>
</feature>
<accession>A0A368L0J2</accession>
<dbReference type="AlphaFoldDB" id="A0A368L0J2"/>
<dbReference type="GO" id="GO:0006813">
    <property type="term" value="P:potassium ion transport"/>
    <property type="evidence" value="ECO:0007669"/>
    <property type="project" value="InterPro"/>
</dbReference>
<feature type="transmembrane region" description="Helical" evidence="7">
    <location>
        <begin position="51"/>
        <end position="76"/>
    </location>
</feature>
<dbReference type="InterPro" id="IPR038770">
    <property type="entry name" value="Na+/solute_symporter_sf"/>
</dbReference>
<feature type="transmembrane region" description="Helical" evidence="7">
    <location>
        <begin position="118"/>
        <end position="137"/>
    </location>
</feature>
<evidence type="ECO:0000256" key="6">
    <source>
        <dbReference type="ARBA" id="ARBA00023136"/>
    </source>
</evidence>
<name>A0A368L0J2_9BURK</name>
<dbReference type="GO" id="GO:0015297">
    <property type="term" value="F:antiporter activity"/>
    <property type="evidence" value="ECO:0007669"/>
    <property type="project" value="InterPro"/>
</dbReference>
<dbReference type="PANTHER" id="PTHR42751:SF1">
    <property type="entry name" value="CATION_PROTON ANTIPORTER YBAL-RELATED"/>
    <property type="match status" value="1"/>
</dbReference>
<evidence type="ECO:0000313" key="10">
    <source>
        <dbReference type="EMBL" id="RCS57081.1"/>
    </source>
</evidence>
<keyword evidence="3" id="KW-0813">Transport</keyword>
<feature type="domain" description="Cation/H+ exchanger transmembrane" evidence="8">
    <location>
        <begin position="17"/>
        <end position="387"/>
    </location>
</feature>
<evidence type="ECO:0000259" key="9">
    <source>
        <dbReference type="Pfam" id="PF02254"/>
    </source>
</evidence>
<sequence length="564" mass="59658">MAHSLNLITTLAASLALALPLGLLAHALRMPTILGYLLAGVLLGPGTPGFVADQVLSAQLAEIGVMLLMFGVGLHFSVGDLMAVRRIAIPGAVVQIATATLLGLAVALAWGWPWGTGLIFGLALSVASTVVLIRALEQNQQLHSTNGQIAVGWLVVEDFVMVLVLVLLPALAGLLAPATGSPQPTLDLSSALLKTLGQIVLFVALMLLIGRRFLPWLLWHVASRGSRELFTLCVVALALGIAYAAAHWFGVSYALGAFFAGMVMRESHLAQRAAEDSLPLREAFSVLFFVAVGMLLDPQILLQSPGKVVAVLAIIVFGKSLAAALLVLLWRYPLNTALTVSASLAQIGEFSFILAGLGLTYGLLSPEANSLIVAGALFSIAFNPVLFRLIQPLQTWLCRHSSRARQMAMTQDPLAVLPDTTPAAQLTAHTIIVGYGAIGAQLGAMLRDAGQPWVVIERNRQSVEGLRQQTVSAVAGDATTPEALIQGHVMRAAQMVVTVQDAACVQAVLQLAHTLNPNLPCLVLSDSAEDASHFALLPNTTVIQTPHALAQTVLHFIHPITRKQ</sequence>
<feature type="domain" description="RCK N-terminal" evidence="9">
    <location>
        <begin position="431"/>
        <end position="539"/>
    </location>
</feature>
<reference evidence="10 11" key="1">
    <citation type="journal article" date="2018" name="Int. J. Syst. Evol. Microbiol.">
        <title>Parvibium lacunae gen. nov., sp. nov., a new member of the family Alcaligenaceae isolated from a freshwater pond.</title>
        <authorList>
            <person name="Chen W.M."/>
            <person name="Xie P.B."/>
            <person name="Hsu M.Y."/>
            <person name="Sheu S.Y."/>
        </authorList>
    </citation>
    <scope>NUCLEOTIDE SEQUENCE [LARGE SCALE GENOMIC DNA]</scope>
    <source>
        <strain evidence="10 11">KMB9</strain>
    </source>
</reference>
<dbReference type="Pfam" id="PF02254">
    <property type="entry name" value="TrkA_N"/>
    <property type="match status" value="1"/>
</dbReference>
<evidence type="ECO:0000259" key="8">
    <source>
        <dbReference type="Pfam" id="PF00999"/>
    </source>
</evidence>
<keyword evidence="11" id="KW-1185">Reference proteome</keyword>
<evidence type="ECO:0000313" key="11">
    <source>
        <dbReference type="Proteomes" id="UP000252357"/>
    </source>
</evidence>
<dbReference type="Proteomes" id="UP000252357">
    <property type="component" value="Unassembled WGS sequence"/>
</dbReference>
<dbReference type="EMBL" id="QPGB01000004">
    <property type="protein sequence ID" value="RCS57081.1"/>
    <property type="molecule type" value="Genomic_DNA"/>
</dbReference>
<keyword evidence="4 7" id="KW-0812">Transmembrane</keyword>
<dbReference type="RefSeq" id="WP_114403223.1">
    <property type="nucleotide sequence ID" value="NZ_QPGB01000004.1"/>
</dbReference>
<protein>
    <submittedName>
        <fullName evidence="10">Sodium:proton antiporter</fullName>
    </submittedName>
</protein>
<dbReference type="PANTHER" id="PTHR42751">
    <property type="entry name" value="SODIUM/HYDROGEN EXCHANGER FAMILY/TRKA DOMAIN PROTEIN"/>
    <property type="match status" value="1"/>
</dbReference>
<dbReference type="GO" id="GO:1902600">
    <property type="term" value="P:proton transmembrane transport"/>
    <property type="evidence" value="ECO:0007669"/>
    <property type="project" value="InterPro"/>
</dbReference>
<evidence type="ECO:0000256" key="5">
    <source>
        <dbReference type="ARBA" id="ARBA00022989"/>
    </source>
</evidence>
<comment type="caution">
    <text evidence="10">The sequence shown here is derived from an EMBL/GenBank/DDBJ whole genome shotgun (WGS) entry which is preliminary data.</text>
</comment>
<dbReference type="Pfam" id="PF00999">
    <property type="entry name" value="Na_H_Exchanger"/>
    <property type="match status" value="1"/>
</dbReference>
<feature type="transmembrane region" description="Helical" evidence="7">
    <location>
        <begin position="229"/>
        <end position="258"/>
    </location>
</feature>
<proteinExistence type="inferred from homology"/>
<keyword evidence="6 7" id="KW-0472">Membrane</keyword>
<comment type="subcellular location">
    <subcellularLocation>
        <location evidence="1">Membrane</location>
        <topology evidence="1">Multi-pass membrane protein</topology>
    </subcellularLocation>
</comment>
<gene>
    <name evidence="10" type="ORF">DU000_09765</name>
</gene>
<feature type="transmembrane region" description="Helical" evidence="7">
    <location>
        <begin position="371"/>
        <end position="390"/>
    </location>
</feature>
<evidence type="ECO:0000256" key="1">
    <source>
        <dbReference type="ARBA" id="ARBA00004141"/>
    </source>
</evidence>
<feature type="transmembrane region" description="Helical" evidence="7">
    <location>
        <begin position="344"/>
        <end position="364"/>
    </location>
</feature>
<dbReference type="InterPro" id="IPR006153">
    <property type="entry name" value="Cation/H_exchanger_TM"/>
</dbReference>
<evidence type="ECO:0000256" key="3">
    <source>
        <dbReference type="ARBA" id="ARBA00022448"/>
    </source>
</evidence>
<evidence type="ECO:0000256" key="4">
    <source>
        <dbReference type="ARBA" id="ARBA00022692"/>
    </source>
</evidence>
<comment type="similarity">
    <text evidence="2">Belongs to the monovalent cation:proton antiporter 2 (CPA2) transporter (TC 2.A.37) family.</text>
</comment>
<feature type="transmembrane region" description="Helical" evidence="7">
    <location>
        <begin position="308"/>
        <end position="332"/>
    </location>
</feature>
<feature type="transmembrane region" description="Helical" evidence="7">
    <location>
        <begin position="88"/>
        <end position="112"/>
    </location>
</feature>
<dbReference type="InterPro" id="IPR003148">
    <property type="entry name" value="RCK_N"/>
</dbReference>